<evidence type="ECO:0000256" key="1">
    <source>
        <dbReference type="ARBA" id="ARBA00011079"/>
    </source>
</evidence>
<keyword evidence="3" id="KW-0732">Signal</keyword>
<keyword evidence="2" id="KW-0645">Protease</keyword>
<dbReference type="Pfam" id="PF05577">
    <property type="entry name" value="Peptidase_S28"/>
    <property type="match status" value="1"/>
</dbReference>
<dbReference type="EMBL" id="BGZK01001308">
    <property type="protein sequence ID" value="GBP76879.1"/>
    <property type="molecule type" value="Genomic_DNA"/>
</dbReference>
<name>A0A4C1YQI4_EUMVA</name>
<evidence type="ECO:0000256" key="2">
    <source>
        <dbReference type="ARBA" id="ARBA00022670"/>
    </source>
</evidence>
<dbReference type="STRING" id="151549.A0A4C1YQI4"/>
<proteinExistence type="inferred from homology"/>
<sequence length="127" mass="14267">MPAQLVRYFFQHKSLLMVCGKTMMANLTKVKIDGFDLKRQLTLLQNTDLNNGLLDPWTGGGILSNINDDVKAIIIKKSAHHLDLMASNPNDPRSVVVARDIHKNNIRNWITNFAQATIGTPHRNALH</sequence>
<comment type="similarity">
    <text evidence="1">Belongs to the peptidase S28 family.</text>
</comment>
<keyword evidence="4" id="KW-0378">Hydrolase</keyword>
<accession>A0A4C1YQI4</accession>
<organism evidence="6 7">
    <name type="scientific">Eumeta variegata</name>
    <name type="common">Bagworm moth</name>
    <name type="synonym">Eumeta japonica</name>
    <dbReference type="NCBI Taxonomy" id="151549"/>
    <lineage>
        <taxon>Eukaryota</taxon>
        <taxon>Metazoa</taxon>
        <taxon>Ecdysozoa</taxon>
        <taxon>Arthropoda</taxon>
        <taxon>Hexapoda</taxon>
        <taxon>Insecta</taxon>
        <taxon>Pterygota</taxon>
        <taxon>Neoptera</taxon>
        <taxon>Endopterygota</taxon>
        <taxon>Lepidoptera</taxon>
        <taxon>Glossata</taxon>
        <taxon>Ditrysia</taxon>
        <taxon>Tineoidea</taxon>
        <taxon>Psychidae</taxon>
        <taxon>Oiketicinae</taxon>
        <taxon>Eumeta</taxon>
    </lineage>
</organism>
<evidence type="ECO:0000313" key="6">
    <source>
        <dbReference type="EMBL" id="GBP76879.1"/>
    </source>
</evidence>
<dbReference type="GO" id="GO:0070008">
    <property type="term" value="F:serine-type exopeptidase activity"/>
    <property type="evidence" value="ECO:0007669"/>
    <property type="project" value="InterPro"/>
</dbReference>
<keyword evidence="7" id="KW-1185">Reference proteome</keyword>
<dbReference type="InterPro" id="IPR029058">
    <property type="entry name" value="AB_hydrolase_fold"/>
</dbReference>
<dbReference type="InterPro" id="IPR008758">
    <property type="entry name" value="Peptidase_S28"/>
</dbReference>
<dbReference type="Proteomes" id="UP000299102">
    <property type="component" value="Unassembled WGS sequence"/>
</dbReference>
<protein>
    <submittedName>
        <fullName evidence="6">Dipeptidyl peptidase 2</fullName>
    </submittedName>
</protein>
<keyword evidence="5" id="KW-0325">Glycoprotein</keyword>
<evidence type="ECO:0000256" key="5">
    <source>
        <dbReference type="ARBA" id="ARBA00023180"/>
    </source>
</evidence>
<dbReference type="Gene3D" id="3.40.50.1820">
    <property type="entry name" value="alpha/beta hydrolase"/>
    <property type="match status" value="1"/>
</dbReference>
<dbReference type="PANTHER" id="PTHR11010">
    <property type="entry name" value="PROTEASE S28 PRO-X CARBOXYPEPTIDASE-RELATED"/>
    <property type="match status" value="1"/>
</dbReference>
<evidence type="ECO:0000256" key="4">
    <source>
        <dbReference type="ARBA" id="ARBA00022801"/>
    </source>
</evidence>
<evidence type="ECO:0000313" key="7">
    <source>
        <dbReference type="Proteomes" id="UP000299102"/>
    </source>
</evidence>
<dbReference type="GO" id="GO:0008239">
    <property type="term" value="F:dipeptidyl-peptidase activity"/>
    <property type="evidence" value="ECO:0007669"/>
    <property type="project" value="TreeGrafter"/>
</dbReference>
<dbReference type="OrthoDB" id="2130629at2759"/>
<gene>
    <name evidence="6" type="primary">Dpp7</name>
    <name evidence="6" type="ORF">EVAR_7029_1</name>
</gene>
<dbReference type="GO" id="GO:0006508">
    <property type="term" value="P:proteolysis"/>
    <property type="evidence" value="ECO:0007669"/>
    <property type="project" value="UniProtKB-KW"/>
</dbReference>
<comment type="caution">
    <text evidence="6">The sequence shown here is derived from an EMBL/GenBank/DDBJ whole genome shotgun (WGS) entry which is preliminary data.</text>
</comment>
<reference evidence="6 7" key="1">
    <citation type="journal article" date="2019" name="Commun. Biol.">
        <title>The bagworm genome reveals a unique fibroin gene that provides high tensile strength.</title>
        <authorList>
            <person name="Kono N."/>
            <person name="Nakamura H."/>
            <person name="Ohtoshi R."/>
            <person name="Tomita M."/>
            <person name="Numata K."/>
            <person name="Arakawa K."/>
        </authorList>
    </citation>
    <scope>NUCLEOTIDE SEQUENCE [LARGE SCALE GENOMIC DNA]</scope>
</reference>
<evidence type="ECO:0000256" key="3">
    <source>
        <dbReference type="ARBA" id="ARBA00022729"/>
    </source>
</evidence>
<dbReference type="PANTHER" id="PTHR11010:SF38">
    <property type="entry name" value="LYSOSOMAL PRO-X CARBOXYPEPTIDASE"/>
    <property type="match status" value="1"/>
</dbReference>
<dbReference type="AlphaFoldDB" id="A0A4C1YQI4"/>